<proteinExistence type="predicted"/>
<reference evidence="2" key="1">
    <citation type="submission" date="2021-02" db="EMBL/GenBank/DDBJ databases">
        <authorList>
            <person name="Dougan E. K."/>
            <person name="Rhodes N."/>
            <person name="Thang M."/>
            <person name="Chan C."/>
        </authorList>
    </citation>
    <scope>NUCLEOTIDE SEQUENCE</scope>
</reference>
<evidence type="ECO:0000313" key="3">
    <source>
        <dbReference type="Proteomes" id="UP000601435"/>
    </source>
</evidence>
<feature type="region of interest" description="Disordered" evidence="1">
    <location>
        <begin position="1"/>
        <end position="60"/>
    </location>
</feature>
<gene>
    <name evidence="2" type="ORF">SNEC2469_LOCUS31060</name>
</gene>
<keyword evidence="3" id="KW-1185">Reference proteome</keyword>
<dbReference type="AlphaFoldDB" id="A0A813BMA9"/>
<comment type="caution">
    <text evidence="2">The sequence shown here is derived from an EMBL/GenBank/DDBJ whole genome shotgun (WGS) entry which is preliminary data.</text>
</comment>
<evidence type="ECO:0000313" key="2">
    <source>
        <dbReference type="EMBL" id="CAE7911401.1"/>
    </source>
</evidence>
<dbReference type="EMBL" id="CAJNJA010074064">
    <property type="protein sequence ID" value="CAE7911401.1"/>
    <property type="molecule type" value="Genomic_DNA"/>
</dbReference>
<sequence length="60" mass="6156">MEVTAWSSATTGTRPWCPCSSTPRSPQASGRTRSPPSSATTPSSRAASCARKARGIGFGV</sequence>
<feature type="compositionally biased region" description="Low complexity" evidence="1">
    <location>
        <begin position="31"/>
        <end position="50"/>
    </location>
</feature>
<protein>
    <submittedName>
        <fullName evidence="2">Uncharacterized protein</fullName>
    </submittedName>
</protein>
<dbReference type="Proteomes" id="UP000601435">
    <property type="component" value="Unassembled WGS sequence"/>
</dbReference>
<accession>A0A813BMA9</accession>
<name>A0A813BMA9_9DINO</name>
<evidence type="ECO:0000256" key="1">
    <source>
        <dbReference type="SAM" id="MobiDB-lite"/>
    </source>
</evidence>
<feature type="compositionally biased region" description="Polar residues" evidence="1">
    <location>
        <begin position="1"/>
        <end position="30"/>
    </location>
</feature>
<organism evidence="2 3">
    <name type="scientific">Symbiodinium necroappetens</name>
    <dbReference type="NCBI Taxonomy" id="1628268"/>
    <lineage>
        <taxon>Eukaryota</taxon>
        <taxon>Sar</taxon>
        <taxon>Alveolata</taxon>
        <taxon>Dinophyceae</taxon>
        <taxon>Suessiales</taxon>
        <taxon>Symbiodiniaceae</taxon>
        <taxon>Symbiodinium</taxon>
    </lineage>
</organism>